<evidence type="ECO:0000313" key="3">
    <source>
        <dbReference type="EMBL" id="GIY57295.1"/>
    </source>
</evidence>
<keyword evidence="4" id="KW-1185">Reference proteome</keyword>
<dbReference type="EMBL" id="BPLR01012879">
    <property type="protein sequence ID" value="GIY57295.1"/>
    <property type="molecule type" value="Genomic_DNA"/>
</dbReference>
<evidence type="ECO:0000313" key="4">
    <source>
        <dbReference type="Proteomes" id="UP001054945"/>
    </source>
</evidence>
<sequence>MKSALSMLIMALVASACQMQPWVDSRSFGFYCKSSDTFLFMVSSSAFLSSFLMLVCCMLSKKTENRLLSTSYDENVRPLRDKWKQGMASSVSDVQSH</sequence>
<accession>A0AAV4UHH4</accession>
<keyword evidence="1" id="KW-0472">Membrane</keyword>
<dbReference type="PROSITE" id="PS51257">
    <property type="entry name" value="PROKAR_LIPOPROTEIN"/>
    <property type="match status" value="1"/>
</dbReference>
<keyword evidence="1" id="KW-0812">Transmembrane</keyword>
<comment type="caution">
    <text evidence="3">The sequence shown here is derived from an EMBL/GenBank/DDBJ whole genome shotgun (WGS) entry which is preliminary data.</text>
</comment>
<name>A0AAV4UHH4_CAEEX</name>
<feature type="transmembrane region" description="Helical" evidence="1">
    <location>
        <begin position="38"/>
        <end position="59"/>
    </location>
</feature>
<gene>
    <name evidence="3" type="primary">AVEN_115608_1</name>
    <name evidence="3" type="ORF">CEXT_526121</name>
</gene>
<dbReference type="AlphaFoldDB" id="A0AAV4UHH4"/>
<protein>
    <submittedName>
        <fullName evidence="3">MARVEL domain-containing protein</fullName>
    </submittedName>
</protein>
<dbReference type="Proteomes" id="UP001054945">
    <property type="component" value="Unassembled WGS sequence"/>
</dbReference>
<proteinExistence type="predicted"/>
<organism evidence="3 4">
    <name type="scientific">Caerostris extrusa</name>
    <name type="common">Bark spider</name>
    <name type="synonym">Caerostris bankana</name>
    <dbReference type="NCBI Taxonomy" id="172846"/>
    <lineage>
        <taxon>Eukaryota</taxon>
        <taxon>Metazoa</taxon>
        <taxon>Ecdysozoa</taxon>
        <taxon>Arthropoda</taxon>
        <taxon>Chelicerata</taxon>
        <taxon>Arachnida</taxon>
        <taxon>Araneae</taxon>
        <taxon>Araneomorphae</taxon>
        <taxon>Entelegynae</taxon>
        <taxon>Araneoidea</taxon>
        <taxon>Araneidae</taxon>
        <taxon>Caerostris</taxon>
    </lineage>
</organism>
<evidence type="ECO:0000256" key="2">
    <source>
        <dbReference type="SAM" id="SignalP"/>
    </source>
</evidence>
<feature type="chain" id="PRO_5043966245" evidence="2">
    <location>
        <begin position="20"/>
        <end position="97"/>
    </location>
</feature>
<evidence type="ECO:0000256" key="1">
    <source>
        <dbReference type="SAM" id="Phobius"/>
    </source>
</evidence>
<keyword evidence="2" id="KW-0732">Signal</keyword>
<feature type="signal peptide" evidence="2">
    <location>
        <begin position="1"/>
        <end position="19"/>
    </location>
</feature>
<keyword evidence="1" id="KW-1133">Transmembrane helix</keyword>
<reference evidence="3 4" key="1">
    <citation type="submission" date="2021-06" db="EMBL/GenBank/DDBJ databases">
        <title>Caerostris extrusa draft genome.</title>
        <authorList>
            <person name="Kono N."/>
            <person name="Arakawa K."/>
        </authorList>
    </citation>
    <scope>NUCLEOTIDE SEQUENCE [LARGE SCALE GENOMIC DNA]</scope>
</reference>